<proteinExistence type="inferred from homology"/>
<dbReference type="OrthoDB" id="9797176at2"/>
<dbReference type="Proteomes" id="UP000245539">
    <property type="component" value="Unassembled WGS sequence"/>
</dbReference>
<dbReference type="EMBL" id="QGKM01000024">
    <property type="protein sequence ID" value="PWQ97453.1"/>
    <property type="molecule type" value="Genomic_DNA"/>
</dbReference>
<evidence type="ECO:0000256" key="5">
    <source>
        <dbReference type="SAM" id="MobiDB-lite"/>
    </source>
</evidence>
<dbReference type="CDD" id="cd00165">
    <property type="entry name" value="S4"/>
    <property type="match status" value="1"/>
</dbReference>
<dbReference type="SMART" id="SM00363">
    <property type="entry name" value="S4"/>
    <property type="match status" value="1"/>
</dbReference>
<sequence length="127" mass="15055">MNELRLDKWLWAARFFKTRALAVEAISGGKVHLNGVRVKPSRVVREDDELNITRGMDRYHVFVRGINDKRRPAKEAVLLYEETEESVQQREAQHELNRLQAANIKHPTHKPNKRERRLMDRFRGRSD</sequence>
<dbReference type="GO" id="GO:0034605">
    <property type="term" value="P:cellular response to heat"/>
    <property type="evidence" value="ECO:0007669"/>
    <property type="project" value="InterPro"/>
</dbReference>
<feature type="region of interest" description="Disordered" evidence="5">
    <location>
        <begin position="102"/>
        <end position="127"/>
    </location>
</feature>
<feature type="compositionally biased region" description="Basic residues" evidence="5">
    <location>
        <begin position="106"/>
        <end position="116"/>
    </location>
</feature>
<gene>
    <name evidence="7" type="ORF">DKW60_10375</name>
</gene>
<dbReference type="PIRSF" id="PIRSF016821">
    <property type="entry name" value="HSP15"/>
    <property type="match status" value="1"/>
</dbReference>
<feature type="domain" description="RNA-binding S4" evidence="6">
    <location>
        <begin position="4"/>
        <end position="67"/>
    </location>
</feature>
<protein>
    <recommendedName>
        <fullName evidence="4">Heat shock protein 15</fullName>
    </recommendedName>
</protein>
<keyword evidence="2 4" id="KW-0694">RNA-binding</keyword>
<dbReference type="GO" id="GO:0003677">
    <property type="term" value="F:DNA binding"/>
    <property type="evidence" value="ECO:0007669"/>
    <property type="project" value="UniProtKB-KW"/>
</dbReference>
<dbReference type="GO" id="GO:0003727">
    <property type="term" value="F:single-stranded RNA binding"/>
    <property type="evidence" value="ECO:0007669"/>
    <property type="project" value="InterPro"/>
</dbReference>
<dbReference type="Pfam" id="PF01479">
    <property type="entry name" value="S4"/>
    <property type="match status" value="1"/>
</dbReference>
<dbReference type="GO" id="GO:0043023">
    <property type="term" value="F:ribosomal large subunit binding"/>
    <property type="evidence" value="ECO:0007669"/>
    <property type="project" value="InterPro"/>
</dbReference>
<evidence type="ECO:0000313" key="8">
    <source>
        <dbReference type="Proteomes" id="UP000245539"/>
    </source>
</evidence>
<evidence type="ECO:0000256" key="1">
    <source>
        <dbReference type="ARBA" id="ARBA00008396"/>
    </source>
</evidence>
<organism evidence="7 8">
    <name type="scientific">Leucothrix pacifica</name>
    <dbReference type="NCBI Taxonomy" id="1247513"/>
    <lineage>
        <taxon>Bacteria</taxon>
        <taxon>Pseudomonadati</taxon>
        <taxon>Pseudomonadota</taxon>
        <taxon>Gammaproteobacteria</taxon>
        <taxon>Thiotrichales</taxon>
        <taxon>Thiotrichaceae</taxon>
        <taxon>Leucothrix</taxon>
    </lineage>
</organism>
<keyword evidence="3 4" id="KW-0238">DNA-binding</keyword>
<evidence type="ECO:0000256" key="4">
    <source>
        <dbReference type="PIRNR" id="PIRNR016821"/>
    </source>
</evidence>
<evidence type="ECO:0000256" key="3">
    <source>
        <dbReference type="ARBA" id="ARBA00023125"/>
    </source>
</evidence>
<dbReference type="Gene3D" id="3.10.290.10">
    <property type="entry name" value="RNA-binding S4 domain"/>
    <property type="match status" value="1"/>
</dbReference>
<name>A0A317CJ47_9GAMM</name>
<comment type="similarity">
    <text evidence="1 4">Belongs to the HSP15 family.</text>
</comment>
<dbReference type="InterPro" id="IPR002942">
    <property type="entry name" value="S4_RNA-bd"/>
</dbReference>
<evidence type="ECO:0000313" key="7">
    <source>
        <dbReference type="EMBL" id="PWQ97453.1"/>
    </source>
</evidence>
<reference evidence="7 8" key="1">
    <citation type="submission" date="2018-05" db="EMBL/GenBank/DDBJ databases">
        <title>Leucothrix arctica sp. nov., isolated from Arctic seawater.</title>
        <authorList>
            <person name="Choi A."/>
            <person name="Baek K."/>
        </authorList>
    </citation>
    <scope>NUCLEOTIDE SEQUENCE [LARGE SCALE GENOMIC DNA]</scope>
    <source>
        <strain evidence="7 8">JCM 18388</strain>
    </source>
</reference>
<keyword evidence="8" id="KW-1185">Reference proteome</keyword>
<dbReference type="PROSITE" id="PS50889">
    <property type="entry name" value="S4"/>
    <property type="match status" value="1"/>
</dbReference>
<dbReference type="InterPro" id="IPR025708">
    <property type="entry name" value="HSP15"/>
</dbReference>
<accession>A0A317CJ47</accession>
<dbReference type="AlphaFoldDB" id="A0A317CJ47"/>
<dbReference type="InterPro" id="IPR036986">
    <property type="entry name" value="S4_RNA-bd_sf"/>
</dbReference>
<comment type="caution">
    <text evidence="7">The sequence shown here is derived from an EMBL/GenBank/DDBJ whole genome shotgun (WGS) entry which is preliminary data.</text>
</comment>
<dbReference type="SUPFAM" id="SSF55174">
    <property type="entry name" value="Alpha-L RNA-binding motif"/>
    <property type="match status" value="1"/>
</dbReference>
<evidence type="ECO:0000256" key="2">
    <source>
        <dbReference type="ARBA" id="ARBA00022884"/>
    </source>
</evidence>
<evidence type="ECO:0000259" key="6">
    <source>
        <dbReference type="SMART" id="SM00363"/>
    </source>
</evidence>
<feature type="compositionally biased region" description="Basic and acidic residues" evidence="5">
    <location>
        <begin position="117"/>
        <end position="127"/>
    </location>
</feature>